<evidence type="ECO:0000256" key="11">
    <source>
        <dbReference type="ARBA" id="ARBA00023012"/>
    </source>
</evidence>
<dbReference type="SMART" id="SM00387">
    <property type="entry name" value="HATPase_c"/>
    <property type="match status" value="1"/>
</dbReference>
<keyword evidence="10 13" id="KW-1133">Transmembrane helix</keyword>
<dbReference type="PANTHER" id="PTHR44936:SF9">
    <property type="entry name" value="SENSOR PROTEIN CREC"/>
    <property type="match status" value="1"/>
</dbReference>
<evidence type="ECO:0000256" key="6">
    <source>
        <dbReference type="ARBA" id="ARBA00022692"/>
    </source>
</evidence>
<dbReference type="EC" id="2.7.13.3" evidence="3"/>
<reference evidence="15" key="1">
    <citation type="submission" date="2020-11" db="EMBL/GenBank/DDBJ databases">
        <title>Whole-genome analyses of Nonomuraea sp. K274.</title>
        <authorList>
            <person name="Veyisoglu A."/>
        </authorList>
    </citation>
    <scope>NUCLEOTIDE SEQUENCE</scope>
    <source>
        <strain evidence="15">K274</strain>
    </source>
</reference>
<accession>A0A931F6J8</accession>
<feature type="region of interest" description="Disordered" evidence="12">
    <location>
        <begin position="660"/>
        <end position="799"/>
    </location>
</feature>
<keyword evidence="16" id="KW-1185">Reference proteome</keyword>
<keyword evidence="5" id="KW-0808">Transferase</keyword>
<feature type="compositionally biased region" description="Gly residues" evidence="12">
    <location>
        <begin position="681"/>
        <end position="696"/>
    </location>
</feature>
<feature type="compositionally biased region" description="Low complexity" evidence="12">
    <location>
        <begin position="737"/>
        <end position="751"/>
    </location>
</feature>
<comment type="catalytic activity">
    <reaction evidence="1">
        <text>ATP + protein L-histidine = ADP + protein N-phospho-L-histidine.</text>
        <dbReference type="EC" id="2.7.13.3"/>
    </reaction>
</comment>
<evidence type="ECO:0000313" key="15">
    <source>
        <dbReference type="EMBL" id="MBF8193298.1"/>
    </source>
</evidence>
<dbReference type="SMART" id="SM00304">
    <property type="entry name" value="HAMP"/>
    <property type="match status" value="1"/>
</dbReference>
<keyword evidence="7" id="KW-0547">Nucleotide-binding</keyword>
<feature type="compositionally biased region" description="Pro residues" evidence="12">
    <location>
        <begin position="869"/>
        <end position="881"/>
    </location>
</feature>
<evidence type="ECO:0000256" key="8">
    <source>
        <dbReference type="ARBA" id="ARBA00022777"/>
    </source>
</evidence>
<dbReference type="EMBL" id="JADOGI010000271">
    <property type="protein sequence ID" value="MBF8193298.1"/>
    <property type="molecule type" value="Genomic_DNA"/>
</dbReference>
<dbReference type="Pfam" id="PF00672">
    <property type="entry name" value="HAMP"/>
    <property type="match status" value="1"/>
</dbReference>
<evidence type="ECO:0000256" key="3">
    <source>
        <dbReference type="ARBA" id="ARBA00012438"/>
    </source>
</evidence>
<comment type="subcellular location">
    <subcellularLocation>
        <location evidence="2">Membrane</location>
    </subcellularLocation>
</comment>
<dbReference type="RefSeq" id="WP_195902169.1">
    <property type="nucleotide sequence ID" value="NZ_JADOGI010000271.1"/>
</dbReference>
<dbReference type="GO" id="GO:0016020">
    <property type="term" value="C:membrane"/>
    <property type="evidence" value="ECO:0007669"/>
    <property type="project" value="UniProtKB-SubCell"/>
</dbReference>
<organism evidence="15 16">
    <name type="scientific">Nonomuraea cypriaca</name>
    <dbReference type="NCBI Taxonomy" id="1187855"/>
    <lineage>
        <taxon>Bacteria</taxon>
        <taxon>Bacillati</taxon>
        <taxon>Actinomycetota</taxon>
        <taxon>Actinomycetes</taxon>
        <taxon>Streptosporangiales</taxon>
        <taxon>Streptosporangiaceae</taxon>
        <taxon>Nonomuraea</taxon>
    </lineage>
</organism>
<dbReference type="Gene3D" id="6.10.340.10">
    <property type="match status" value="1"/>
</dbReference>
<feature type="region of interest" description="Disordered" evidence="12">
    <location>
        <begin position="811"/>
        <end position="905"/>
    </location>
</feature>
<evidence type="ECO:0000256" key="2">
    <source>
        <dbReference type="ARBA" id="ARBA00004370"/>
    </source>
</evidence>
<dbReference type="GO" id="GO:0000160">
    <property type="term" value="P:phosphorelay signal transduction system"/>
    <property type="evidence" value="ECO:0007669"/>
    <property type="project" value="UniProtKB-KW"/>
</dbReference>
<dbReference type="InterPro" id="IPR013587">
    <property type="entry name" value="Nitrate/nitrite_sensing"/>
</dbReference>
<dbReference type="Gene3D" id="3.30.565.10">
    <property type="entry name" value="Histidine kinase-like ATPase, C-terminal domain"/>
    <property type="match status" value="1"/>
</dbReference>
<dbReference type="InterPro" id="IPR003660">
    <property type="entry name" value="HAMP_dom"/>
</dbReference>
<dbReference type="InterPro" id="IPR036890">
    <property type="entry name" value="HATPase_C_sf"/>
</dbReference>
<protein>
    <recommendedName>
        <fullName evidence="3">histidine kinase</fullName>
        <ecNumber evidence="3">2.7.13.3</ecNumber>
    </recommendedName>
</protein>
<proteinExistence type="predicted"/>
<dbReference type="PANTHER" id="PTHR44936">
    <property type="entry name" value="SENSOR PROTEIN CREC"/>
    <property type="match status" value="1"/>
</dbReference>
<name>A0A931F6J8_9ACTN</name>
<dbReference type="PROSITE" id="PS50885">
    <property type="entry name" value="HAMP"/>
    <property type="match status" value="1"/>
</dbReference>
<evidence type="ECO:0000256" key="7">
    <source>
        <dbReference type="ARBA" id="ARBA00022741"/>
    </source>
</evidence>
<evidence type="ECO:0000256" key="4">
    <source>
        <dbReference type="ARBA" id="ARBA00022553"/>
    </source>
</evidence>
<dbReference type="CDD" id="cd06225">
    <property type="entry name" value="HAMP"/>
    <property type="match status" value="1"/>
</dbReference>
<feature type="compositionally biased region" description="Low complexity" evidence="12">
    <location>
        <begin position="697"/>
        <end position="706"/>
    </location>
</feature>
<sequence>MSTEQGEKQAGERNWRLRNWRVRARLVALILVPTAAAVLLGGIQVLSSTAAAGDFARTNQFAQLSEQVGELTHLVSAERARTAWYIARDRPAAALSEVSAQMAQVDQIADQVRGTARELQNEATGRTADRIESLLSRMDDLVALRQQALDASLLPGAAVELYTTVINDLLSVHDELIKGSADDELFRQTRMLDGLARAKESVSYQQALVTAVLVEGAFDQDQLKRFLGEQSREAHERRGFAAEATAEERRSFDETVNGRSADRMLFLRELVLIRATNGLPLRGLDQARRDDAKEWFDAATVVVDSMRTIEERQARGIVARSEALSADERQRAYVTAGAVLALLVVVLLITTGVARSLVRPLRRLRGEALQIAGKRLPEFVQHLRESRDGAVDTEVPPIGVFSRDEVGEVARAFDEVHREAVRLAGDEARLRSNVNAMFVNLSRRSQTLVERQLTLIENLERGERDDARLGDLFKLDHLATRMRRNSENLLVLAGQEAARKWSEPVELMDIVRAALGEVESYDRVSVQVQSDVAIAGQAVTDVVHLLAELVENAASFSSRDTKVIISSSRIDGGSLMMSVTDHGIGMEPDELTEANWRLANPPVVDVSVSRRMGLFVVGRLALRHSIKVQLRRQDIGGLTAMVLVPSMLLTTVPGTAMMRGAVLAGGPGTPGMPDSSRPGRPGQGPAGPGQGSGSSGLFGPDLLGPGFPAPDFPGPDFPAPDLSGPGGAGAPQPPAQVPRQAPAGMPAGMPAFGHPSLDVAAPALENSSWFSSQRTHSTEPAPADTSFATPGPAQSRDEFLPIFASVDENNWFSKPAPTADHRDPAWPSTADRGWQSAATAAEPAQDGTTNSGLPKRTPRANLVPGTANPKPPPVPAPPPSPDRLRNRLASYQQGVRKGRSELEEG</sequence>
<evidence type="ECO:0000256" key="10">
    <source>
        <dbReference type="ARBA" id="ARBA00022989"/>
    </source>
</evidence>
<dbReference type="Pfam" id="PF08376">
    <property type="entry name" value="NIT"/>
    <property type="match status" value="1"/>
</dbReference>
<feature type="domain" description="HAMP" evidence="14">
    <location>
        <begin position="355"/>
        <end position="425"/>
    </location>
</feature>
<keyword evidence="9" id="KW-0067">ATP-binding</keyword>
<feature type="compositionally biased region" description="Polar residues" evidence="12">
    <location>
        <begin position="765"/>
        <end position="775"/>
    </location>
</feature>
<dbReference type="GO" id="GO:0005524">
    <property type="term" value="F:ATP binding"/>
    <property type="evidence" value="ECO:0007669"/>
    <property type="project" value="UniProtKB-KW"/>
</dbReference>
<evidence type="ECO:0000313" key="16">
    <source>
        <dbReference type="Proteomes" id="UP000605361"/>
    </source>
</evidence>
<keyword evidence="4" id="KW-0597">Phosphoprotein</keyword>
<keyword evidence="11" id="KW-0902">Two-component regulatory system</keyword>
<dbReference type="Proteomes" id="UP000605361">
    <property type="component" value="Unassembled WGS sequence"/>
</dbReference>
<gene>
    <name evidence="15" type="ORF">ITP53_48050</name>
</gene>
<feature type="transmembrane region" description="Helical" evidence="13">
    <location>
        <begin position="332"/>
        <end position="354"/>
    </location>
</feature>
<evidence type="ECO:0000256" key="9">
    <source>
        <dbReference type="ARBA" id="ARBA00022840"/>
    </source>
</evidence>
<evidence type="ECO:0000256" key="13">
    <source>
        <dbReference type="SAM" id="Phobius"/>
    </source>
</evidence>
<dbReference type="InterPro" id="IPR050980">
    <property type="entry name" value="2C_sensor_his_kinase"/>
</dbReference>
<dbReference type="InterPro" id="IPR003594">
    <property type="entry name" value="HATPase_dom"/>
</dbReference>
<dbReference type="GO" id="GO:0004673">
    <property type="term" value="F:protein histidine kinase activity"/>
    <property type="evidence" value="ECO:0007669"/>
    <property type="project" value="UniProtKB-EC"/>
</dbReference>
<comment type="caution">
    <text evidence="15">The sequence shown here is derived from an EMBL/GenBank/DDBJ whole genome shotgun (WGS) entry which is preliminary data.</text>
</comment>
<dbReference type="Pfam" id="PF02518">
    <property type="entry name" value="HATPase_c"/>
    <property type="match status" value="1"/>
</dbReference>
<dbReference type="AlphaFoldDB" id="A0A931F6J8"/>
<dbReference type="SUPFAM" id="SSF55874">
    <property type="entry name" value="ATPase domain of HSP90 chaperone/DNA topoisomerase II/histidine kinase"/>
    <property type="match status" value="1"/>
</dbReference>
<feature type="compositionally biased region" description="Pro residues" evidence="12">
    <location>
        <begin position="707"/>
        <end position="718"/>
    </location>
</feature>
<keyword evidence="8" id="KW-0418">Kinase</keyword>
<evidence type="ECO:0000259" key="14">
    <source>
        <dbReference type="PROSITE" id="PS50885"/>
    </source>
</evidence>
<keyword evidence="13" id="KW-0472">Membrane</keyword>
<evidence type="ECO:0000256" key="12">
    <source>
        <dbReference type="SAM" id="MobiDB-lite"/>
    </source>
</evidence>
<evidence type="ECO:0000256" key="5">
    <source>
        <dbReference type="ARBA" id="ARBA00022679"/>
    </source>
</evidence>
<keyword evidence="6 13" id="KW-0812">Transmembrane</keyword>
<evidence type="ECO:0000256" key="1">
    <source>
        <dbReference type="ARBA" id="ARBA00000085"/>
    </source>
</evidence>